<feature type="transmembrane region" description="Helical" evidence="7">
    <location>
        <begin position="128"/>
        <end position="151"/>
    </location>
</feature>
<keyword evidence="3 7" id="KW-0812">Transmembrane</keyword>
<dbReference type="PROSITE" id="PS50042">
    <property type="entry name" value="CNMP_BINDING_3"/>
    <property type="match status" value="1"/>
</dbReference>
<evidence type="ECO:0000256" key="6">
    <source>
        <dbReference type="ARBA" id="ARBA00023136"/>
    </source>
</evidence>
<comment type="caution">
    <text evidence="9">The sequence shown here is derived from an EMBL/GenBank/DDBJ whole genome shotgun (WGS) entry which is preliminary data.</text>
</comment>
<evidence type="ECO:0000256" key="3">
    <source>
        <dbReference type="ARBA" id="ARBA00022692"/>
    </source>
</evidence>
<feature type="transmembrane region" description="Helical" evidence="7">
    <location>
        <begin position="220"/>
        <end position="242"/>
    </location>
</feature>
<dbReference type="InterPro" id="IPR018488">
    <property type="entry name" value="cNMP-bd_CS"/>
</dbReference>
<dbReference type="PANTHER" id="PTHR45689:SF13">
    <property type="entry name" value="CYCLIC NUCLEOTIDE-BINDING DOMAIN-CONTAINING PROTEIN"/>
    <property type="match status" value="1"/>
</dbReference>
<feature type="domain" description="Cyclic nucleotide-binding" evidence="8">
    <location>
        <begin position="422"/>
        <end position="532"/>
    </location>
</feature>
<feature type="transmembrane region" description="Helical" evidence="7">
    <location>
        <begin position="94"/>
        <end position="116"/>
    </location>
</feature>
<dbReference type="Gene3D" id="1.10.287.70">
    <property type="match status" value="1"/>
</dbReference>
<reference evidence="9 10" key="1">
    <citation type="journal article" date="2014" name="Genome Biol. Evol.">
        <title>The secreted proteins of Achlya hypogyna and Thraustotheca clavata identify the ancestral oomycete secretome and reveal gene acquisitions by horizontal gene transfer.</title>
        <authorList>
            <person name="Misner I."/>
            <person name="Blouin N."/>
            <person name="Leonard G."/>
            <person name="Richards T.A."/>
            <person name="Lane C.E."/>
        </authorList>
    </citation>
    <scope>NUCLEOTIDE SEQUENCE [LARGE SCALE GENOMIC DNA]</scope>
    <source>
        <strain evidence="9 10">ATCC 48635</strain>
    </source>
</reference>
<dbReference type="AlphaFoldDB" id="A0A1V9ZEU5"/>
<dbReference type="Proteomes" id="UP000243579">
    <property type="component" value="Unassembled WGS sequence"/>
</dbReference>
<evidence type="ECO:0000256" key="7">
    <source>
        <dbReference type="SAM" id="Phobius"/>
    </source>
</evidence>
<dbReference type="EMBL" id="JNBR01000144">
    <property type="protein sequence ID" value="OQR96467.1"/>
    <property type="molecule type" value="Genomic_DNA"/>
</dbReference>
<keyword evidence="2" id="KW-0813">Transport</keyword>
<protein>
    <submittedName>
        <fullName evidence="9">Voltage-gated Ion Channel (VIC) Superfamily</fullName>
    </submittedName>
</protein>
<evidence type="ECO:0000313" key="10">
    <source>
        <dbReference type="Proteomes" id="UP000243579"/>
    </source>
</evidence>
<dbReference type="InterPro" id="IPR005821">
    <property type="entry name" value="Ion_trans_dom"/>
</dbReference>
<accession>A0A1V9ZEU5</accession>
<dbReference type="SUPFAM" id="SSF51206">
    <property type="entry name" value="cAMP-binding domain-like"/>
    <property type="match status" value="1"/>
</dbReference>
<keyword evidence="5" id="KW-0406">Ion transport</keyword>
<dbReference type="Pfam" id="PF00027">
    <property type="entry name" value="cNMP_binding"/>
    <property type="match status" value="1"/>
</dbReference>
<dbReference type="GO" id="GO:0003254">
    <property type="term" value="P:regulation of membrane depolarization"/>
    <property type="evidence" value="ECO:0007669"/>
    <property type="project" value="TreeGrafter"/>
</dbReference>
<evidence type="ECO:0000256" key="1">
    <source>
        <dbReference type="ARBA" id="ARBA00004141"/>
    </source>
</evidence>
<dbReference type="PROSITE" id="PS00888">
    <property type="entry name" value="CNMP_BINDING_1"/>
    <property type="match status" value="1"/>
</dbReference>
<dbReference type="Gene3D" id="2.60.120.10">
    <property type="entry name" value="Jelly Rolls"/>
    <property type="match status" value="1"/>
</dbReference>
<dbReference type="Pfam" id="PF00520">
    <property type="entry name" value="Ion_trans"/>
    <property type="match status" value="1"/>
</dbReference>
<feature type="transmembrane region" description="Helical" evidence="7">
    <location>
        <begin position="320"/>
        <end position="343"/>
    </location>
</feature>
<gene>
    <name evidence="9" type="ORF">ACHHYP_15777</name>
</gene>
<dbReference type="SUPFAM" id="SSF81324">
    <property type="entry name" value="Voltage-gated potassium channels"/>
    <property type="match status" value="1"/>
</dbReference>
<evidence type="ECO:0000313" key="9">
    <source>
        <dbReference type="EMBL" id="OQR96467.1"/>
    </source>
</evidence>
<comment type="subcellular location">
    <subcellularLocation>
        <location evidence="1">Membrane</location>
        <topology evidence="1">Multi-pass membrane protein</topology>
    </subcellularLocation>
</comment>
<dbReference type="GO" id="GO:0035725">
    <property type="term" value="P:sodium ion transmembrane transport"/>
    <property type="evidence" value="ECO:0007669"/>
    <property type="project" value="TreeGrafter"/>
</dbReference>
<dbReference type="CDD" id="cd00038">
    <property type="entry name" value="CAP_ED"/>
    <property type="match status" value="1"/>
</dbReference>
<keyword evidence="6 7" id="KW-0472">Membrane</keyword>
<evidence type="ECO:0000259" key="8">
    <source>
        <dbReference type="PROSITE" id="PS50042"/>
    </source>
</evidence>
<sequence length="626" mass="70233">MSATTADAIADCVVAVDLVGSGPDRLSPLQPRTTALVERPPLRPTSSLRDKWGQLAVATRRTTLSNLWYGMTQPRKLRPLMLSPTGVFRRVWDLVLAAGVIYLCWYIPFNVALVWWTPSEELGSFNEFLDFVFAADIVLSFRTAIVLYGEVVDDPKVVAEKYIKSWFLIDLVAVFPAEWLLSVNKSSTKSVKLLKYIKLPRLLRLSQLVRRFRRFQRYEGSLTIFSAFIFSVHIFGCGWILALQPCANLAADSPNDLHAFCDPKNAFEAYSLGFHYALSIMACMSFDCVYSTLDPLCGGYHLKYLNATAIPQGLLVMSNMMAIVGLLLGSIIIGSSVFVVESWNRAGYQFRKRIDVINHEMDFLQLPGHLRHRIQMYHQYLWTHQGSATEKISLLQDKGMSEPLRKEIAIFMYRDMLVKIPLFRTASDQLLGMICMCLTTVIYLPKDIIITRGELGKDLFVIAKGTVIVLAEPLMQTLLIQVDGAEDNIVLGEGSFFGEIGLLMEVERTRTVVADTICELGVLTKGDFDRVMYQFPAFADEIQKLMVARKACNNQETTSMSASEATAFSNALRHGSLVAPDVALPATSVHGYSRRTVVPPPPPPTSIEARLERIEMMLKRLMPNKE</sequence>
<dbReference type="Gene3D" id="1.10.287.630">
    <property type="entry name" value="Helix hairpin bin"/>
    <property type="match status" value="1"/>
</dbReference>
<dbReference type="InterPro" id="IPR018490">
    <property type="entry name" value="cNMP-bd_dom_sf"/>
</dbReference>
<name>A0A1V9ZEU5_ACHHY</name>
<dbReference type="PANTHER" id="PTHR45689">
    <property type="entry name" value="I[[H]] CHANNEL, ISOFORM E"/>
    <property type="match status" value="1"/>
</dbReference>
<dbReference type="GO" id="GO:0098855">
    <property type="term" value="C:HCN channel complex"/>
    <property type="evidence" value="ECO:0007669"/>
    <property type="project" value="TreeGrafter"/>
</dbReference>
<evidence type="ECO:0000256" key="5">
    <source>
        <dbReference type="ARBA" id="ARBA00023065"/>
    </source>
</evidence>
<dbReference type="InterPro" id="IPR051413">
    <property type="entry name" value="K/Na_HCN_channel"/>
</dbReference>
<keyword evidence="4 7" id="KW-1133">Transmembrane helix</keyword>
<feature type="transmembrane region" description="Helical" evidence="7">
    <location>
        <begin position="422"/>
        <end position="444"/>
    </location>
</feature>
<dbReference type="OrthoDB" id="421226at2759"/>
<evidence type="ECO:0000256" key="4">
    <source>
        <dbReference type="ARBA" id="ARBA00022989"/>
    </source>
</evidence>
<evidence type="ECO:0000256" key="2">
    <source>
        <dbReference type="ARBA" id="ARBA00022448"/>
    </source>
</evidence>
<dbReference type="GO" id="GO:0005249">
    <property type="term" value="F:voltage-gated potassium channel activity"/>
    <property type="evidence" value="ECO:0007669"/>
    <property type="project" value="TreeGrafter"/>
</dbReference>
<dbReference type="InterPro" id="IPR014710">
    <property type="entry name" value="RmlC-like_jellyroll"/>
</dbReference>
<dbReference type="InterPro" id="IPR000595">
    <property type="entry name" value="cNMP-bd_dom"/>
</dbReference>
<keyword evidence="10" id="KW-1185">Reference proteome</keyword>
<proteinExistence type="predicted"/>
<dbReference type="SMART" id="SM00100">
    <property type="entry name" value="cNMP"/>
    <property type="match status" value="1"/>
</dbReference>
<organism evidence="9 10">
    <name type="scientific">Achlya hypogyna</name>
    <name type="common">Oomycete</name>
    <name type="synonym">Protoachlya hypogyna</name>
    <dbReference type="NCBI Taxonomy" id="1202772"/>
    <lineage>
        <taxon>Eukaryota</taxon>
        <taxon>Sar</taxon>
        <taxon>Stramenopiles</taxon>
        <taxon>Oomycota</taxon>
        <taxon>Saprolegniomycetes</taxon>
        <taxon>Saprolegniales</taxon>
        <taxon>Achlyaceae</taxon>
        <taxon>Achlya</taxon>
    </lineage>
</organism>